<dbReference type="PANTHER" id="PTHR21666:SF270">
    <property type="entry name" value="MUREIN HYDROLASE ACTIVATOR ENVC"/>
    <property type="match status" value="1"/>
</dbReference>
<name>A0A929PXX8_9SPHI</name>
<dbReference type="CDD" id="cd12797">
    <property type="entry name" value="M23_peptidase"/>
    <property type="match status" value="1"/>
</dbReference>
<dbReference type="InterPro" id="IPR011055">
    <property type="entry name" value="Dup_hybrid_motif"/>
</dbReference>
<dbReference type="AlphaFoldDB" id="A0A929PXX8"/>
<feature type="domain" description="DUF3887" evidence="3">
    <location>
        <begin position="32"/>
        <end position="115"/>
    </location>
</feature>
<dbReference type="GO" id="GO:0004222">
    <property type="term" value="F:metalloendopeptidase activity"/>
    <property type="evidence" value="ECO:0007669"/>
    <property type="project" value="TreeGrafter"/>
</dbReference>
<evidence type="ECO:0000313" key="4">
    <source>
        <dbReference type="EMBL" id="MBE9662870.1"/>
    </source>
</evidence>
<evidence type="ECO:0000259" key="2">
    <source>
        <dbReference type="Pfam" id="PF01551"/>
    </source>
</evidence>
<dbReference type="InterPro" id="IPR050570">
    <property type="entry name" value="Cell_wall_metabolism_enzyme"/>
</dbReference>
<dbReference type="PANTHER" id="PTHR21666">
    <property type="entry name" value="PEPTIDASE-RELATED"/>
    <property type="match status" value="1"/>
</dbReference>
<comment type="caution">
    <text evidence="4">The sequence shown here is derived from an EMBL/GenBank/DDBJ whole genome shotgun (WGS) entry which is preliminary data.</text>
</comment>
<dbReference type="InterPro" id="IPR024981">
    <property type="entry name" value="DUF3887"/>
</dbReference>
<feature type="domain" description="M23ase beta-sheet core" evidence="2">
    <location>
        <begin position="192"/>
        <end position="283"/>
    </location>
</feature>
<feature type="chain" id="PRO_5037965485" evidence="1">
    <location>
        <begin position="20"/>
        <end position="323"/>
    </location>
</feature>
<evidence type="ECO:0000259" key="3">
    <source>
        <dbReference type="Pfam" id="PF13026"/>
    </source>
</evidence>
<dbReference type="RefSeq" id="WP_194112090.1">
    <property type="nucleotide sequence ID" value="NZ_JADFFL010000004.1"/>
</dbReference>
<proteinExistence type="predicted"/>
<keyword evidence="5" id="KW-1185">Reference proteome</keyword>
<feature type="signal peptide" evidence="1">
    <location>
        <begin position="1"/>
        <end position="19"/>
    </location>
</feature>
<dbReference type="EMBL" id="JADFFL010000004">
    <property type="protein sequence ID" value="MBE9662870.1"/>
    <property type="molecule type" value="Genomic_DNA"/>
</dbReference>
<dbReference type="Gene3D" id="2.70.70.10">
    <property type="entry name" value="Glucose Permease (Domain IIA)"/>
    <property type="match status" value="1"/>
</dbReference>
<dbReference type="Pfam" id="PF01551">
    <property type="entry name" value="Peptidase_M23"/>
    <property type="match status" value="1"/>
</dbReference>
<dbReference type="InterPro" id="IPR016047">
    <property type="entry name" value="M23ase_b-sheet_dom"/>
</dbReference>
<sequence length="323" mass="35705">MKNILCLVLFLTGFTTAYAQTEKPANKTVGDNFEKFFNADDVQGIFDMYSPATAVALPLPKTTEFIKGLRAQMGKISKREFVGYTNSYATYKTTFEKGILALRLSVDNEGKVNGMFAGPYVDNSGPKLERNTTKLSLPFKGEWFVVWGGDTKEQNYHVESRAQKNAFDLLIKGQTGKSFKTDGKTNEDFYAFGQPILAPSAGEVVLVVDGVKDNKPGKMNPIYVPGNTVVIKTAANEYLFFAHFKQNTIKVKQGDVVKTGTTLGLCGNSGNSSEPHLHFHIQNLEDMTEATGVKSYFDNIVVSGQPKTDYSPVQNELIRNKEK</sequence>
<dbReference type="Pfam" id="PF13026">
    <property type="entry name" value="DUF3887"/>
    <property type="match status" value="1"/>
</dbReference>
<organism evidence="4 5">
    <name type="scientific">Mucilaginibacter myungsuensis</name>
    <dbReference type="NCBI Taxonomy" id="649104"/>
    <lineage>
        <taxon>Bacteria</taxon>
        <taxon>Pseudomonadati</taxon>
        <taxon>Bacteroidota</taxon>
        <taxon>Sphingobacteriia</taxon>
        <taxon>Sphingobacteriales</taxon>
        <taxon>Sphingobacteriaceae</taxon>
        <taxon>Mucilaginibacter</taxon>
    </lineage>
</organism>
<protein>
    <submittedName>
        <fullName evidence="4">Peptidoglycan DD-metalloendopeptidase family protein</fullName>
    </submittedName>
</protein>
<evidence type="ECO:0000256" key="1">
    <source>
        <dbReference type="SAM" id="SignalP"/>
    </source>
</evidence>
<gene>
    <name evidence="4" type="ORF">IRJ16_13325</name>
</gene>
<evidence type="ECO:0000313" key="5">
    <source>
        <dbReference type="Proteomes" id="UP000622475"/>
    </source>
</evidence>
<dbReference type="SUPFAM" id="SSF51261">
    <property type="entry name" value="Duplicated hybrid motif"/>
    <property type="match status" value="1"/>
</dbReference>
<dbReference type="Proteomes" id="UP000622475">
    <property type="component" value="Unassembled WGS sequence"/>
</dbReference>
<reference evidence="4" key="1">
    <citation type="submission" date="2020-10" db="EMBL/GenBank/DDBJ databases">
        <title>Mucilaginibacter mali sp. nov., isolated from rhizosphere soil of apple orchard.</title>
        <authorList>
            <person name="Lee J.-S."/>
            <person name="Kim H.S."/>
            <person name="Kim J.-S."/>
        </authorList>
    </citation>
    <scope>NUCLEOTIDE SEQUENCE</scope>
    <source>
        <strain evidence="4">KCTC 22746</strain>
    </source>
</reference>
<keyword evidence="1" id="KW-0732">Signal</keyword>
<accession>A0A929PXX8</accession>